<reference evidence="4" key="2">
    <citation type="submission" date="2023-06" db="EMBL/GenBank/DDBJ databases">
        <authorList>
            <consortium name="Lawrence Berkeley National Laboratory"/>
            <person name="Haridas S."/>
            <person name="Hensen N."/>
            <person name="Bonometti L."/>
            <person name="Westerberg I."/>
            <person name="Brannstrom I.O."/>
            <person name="Guillou S."/>
            <person name="Cros-Aarteil S."/>
            <person name="Calhoun S."/>
            <person name="Kuo A."/>
            <person name="Mondo S."/>
            <person name="Pangilinan J."/>
            <person name="Riley R."/>
            <person name="LaButti K."/>
            <person name="Andreopoulos B."/>
            <person name="Lipzen A."/>
            <person name="Chen C."/>
            <person name="Yanf M."/>
            <person name="Daum C."/>
            <person name="Ng V."/>
            <person name="Clum A."/>
            <person name="Steindorff A."/>
            <person name="Ohm R."/>
            <person name="Martin F."/>
            <person name="Silar P."/>
            <person name="Natvig D."/>
            <person name="Lalanne C."/>
            <person name="Gautier V."/>
            <person name="Ament-velasquez S.L."/>
            <person name="Kruys A."/>
            <person name="Hutchinson M.I."/>
            <person name="Powell A.J."/>
            <person name="Barry K."/>
            <person name="Miller A.N."/>
            <person name="Grigoriev I.V."/>
            <person name="Debuchy R."/>
            <person name="Gladieux P."/>
            <person name="Thoren M.H."/>
            <person name="Johannesson H."/>
        </authorList>
    </citation>
    <scope>NUCLEOTIDE SEQUENCE</scope>
    <source>
        <strain evidence="4">CBS 232.78</strain>
    </source>
</reference>
<feature type="chain" id="PRO_5042199749" description="Ubiquitin 3 binding protein But2 C-terminal domain-containing protein" evidence="2">
    <location>
        <begin position="25"/>
        <end position="312"/>
    </location>
</feature>
<dbReference type="InterPro" id="IPR018620">
    <property type="entry name" value="Ubiquitin3-bd_protein_But2_C"/>
</dbReference>
<feature type="region of interest" description="Disordered" evidence="1">
    <location>
        <begin position="26"/>
        <end position="62"/>
    </location>
</feature>
<name>A0AAE0U8U2_9PEZI</name>
<gene>
    <name evidence="4" type="ORF">B0H63DRAFT_556158</name>
</gene>
<evidence type="ECO:0000313" key="4">
    <source>
        <dbReference type="EMBL" id="KAK3395062.1"/>
    </source>
</evidence>
<keyword evidence="5" id="KW-1185">Reference proteome</keyword>
<feature type="compositionally biased region" description="Low complexity" evidence="1">
    <location>
        <begin position="41"/>
        <end position="62"/>
    </location>
</feature>
<evidence type="ECO:0000259" key="3">
    <source>
        <dbReference type="Pfam" id="PF09792"/>
    </source>
</evidence>
<evidence type="ECO:0000256" key="2">
    <source>
        <dbReference type="SAM" id="SignalP"/>
    </source>
</evidence>
<feature type="compositionally biased region" description="Polar residues" evidence="1">
    <location>
        <begin position="26"/>
        <end position="40"/>
    </location>
</feature>
<reference evidence="4" key="1">
    <citation type="journal article" date="2023" name="Mol. Phylogenet. Evol.">
        <title>Genome-scale phylogeny and comparative genomics of the fungal order Sordariales.</title>
        <authorList>
            <person name="Hensen N."/>
            <person name="Bonometti L."/>
            <person name="Westerberg I."/>
            <person name="Brannstrom I.O."/>
            <person name="Guillou S."/>
            <person name="Cros-Aarteil S."/>
            <person name="Calhoun S."/>
            <person name="Haridas S."/>
            <person name="Kuo A."/>
            <person name="Mondo S."/>
            <person name="Pangilinan J."/>
            <person name="Riley R."/>
            <person name="LaButti K."/>
            <person name="Andreopoulos B."/>
            <person name="Lipzen A."/>
            <person name="Chen C."/>
            <person name="Yan M."/>
            <person name="Daum C."/>
            <person name="Ng V."/>
            <person name="Clum A."/>
            <person name="Steindorff A."/>
            <person name="Ohm R.A."/>
            <person name="Martin F."/>
            <person name="Silar P."/>
            <person name="Natvig D.O."/>
            <person name="Lalanne C."/>
            <person name="Gautier V."/>
            <person name="Ament-Velasquez S.L."/>
            <person name="Kruys A."/>
            <person name="Hutchinson M.I."/>
            <person name="Powell A.J."/>
            <person name="Barry K."/>
            <person name="Miller A.N."/>
            <person name="Grigoriev I.V."/>
            <person name="Debuchy R."/>
            <person name="Gladieux P."/>
            <person name="Hiltunen Thoren M."/>
            <person name="Johannesson H."/>
        </authorList>
    </citation>
    <scope>NUCLEOTIDE SEQUENCE</scope>
    <source>
        <strain evidence="4">CBS 232.78</strain>
    </source>
</reference>
<evidence type="ECO:0000313" key="5">
    <source>
        <dbReference type="Proteomes" id="UP001285441"/>
    </source>
</evidence>
<feature type="signal peptide" evidence="2">
    <location>
        <begin position="1"/>
        <end position="24"/>
    </location>
</feature>
<sequence length="312" mass="34456">MKSTTLASVLSLGTLAFAAPTANAQRWTKPNDTTPQTWGNSTTSTNLTQTGTTTTSSSPYSVTQTVLPSLQVKWDSKHPDAPGRDSTYGHLLTTPSERVDTAVSFVLTEEQAAGKTCKLVFRLGQNDWAVPSPSGGDAKLSVYRVNANCLNDDYTWNNRPPVGALAGIITPAKGKDGEWEKVDMSADTWEPKMGAAPIWSCSAGDIARLTWKLFDKLKSDQTLSDTKFCRSHFDGEYDDTTGTRPKYKLKVPPLEGSRADWESVSSPEKWESYVEEFLEKRKDDINSRPIAMFSSKKVWLINKSSQIDELEQ</sequence>
<feature type="domain" description="Ubiquitin 3 binding protein But2 C-terminal" evidence="3">
    <location>
        <begin position="68"/>
        <end position="182"/>
    </location>
</feature>
<keyword evidence="2" id="KW-0732">Signal</keyword>
<dbReference type="Pfam" id="PF09792">
    <property type="entry name" value="But2"/>
    <property type="match status" value="1"/>
</dbReference>
<accession>A0AAE0U8U2</accession>
<evidence type="ECO:0000256" key="1">
    <source>
        <dbReference type="SAM" id="MobiDB-lite"/>
    </source>
</evidence>
<proteinExistence type="predicted"/>
<protein>
    <recommendedName>
        <fullName evidence="3">Ubiquitin 3 binding protein But2 C-terminal domain-containing protein</fullName>
    </recommendedName>
</protein>
<dbReference type="Proteomes" id="UP001285441">
    <property type="component" value="Unassembled WGS sequence"/>
</dbReference>
<dbReference type="EMBL" id="JAULSW010000001">
    <property type="protein sequence ID" value="KAK3395062.1"/>
    <property type="molecule type" value="Genomic_DNA"/>
</dbReference>
<dbReference type="AlphaFoldDB" id="A0AAE0U8U2"/>
<organism evidence="4 5">
    <name type="scientific">Podospora didyma</name>
    <dbReference type="NCBI Taxonomy" id="330526"/>
    <lineage>
        <taxon>Eukaryota</taxon>
        <taxon>Fungi</taxon>
        <taxon>Dikarya</taxon>
        <taxon>Ascomycota</taxon>
        <taxon>Pezizomycotina</taxon>
        <taxon>Sordariomycetes</taxon>
        <taxon>Sordariomycetidae</taxon>
        <taxon>Sordariales</taxon>
        <taxon>Podosporaceae</taxon>
        <taxon>Podospora</taxon>
    </lineage>
</organism>
<comment type="caution">
    <text evidence="4">The sequence shown here is derived from an EMBL/GenBank/DDBJ whole genome shotgun (WGS) entry which is preliminary data.</text>
</comment>